<dbReference type="RefSeq" id="WP_276280422.1">
    <property type="nucleotide sequence ID" value="NZ_CP119809.1"/>
</dbReference>
<reference evidence="2 3" key="1">
    <citation type="journal article" date="2019" name="Int. J. Syst. Evol. Microbiol.">
        <title>The Global Catalogue of Microorganisms (GCM) 10K type strain sequencing project: providing services to taxonomists for standard genome sequencing and annotation.</title>
        <authorList>
            <consortium name="The Broad Institute Genomics Platform"/>
            <consortium name="The Broad Institute Genome Sequencing Center for Infectious Disease"/>
            <person name="Wu L."/>
            <person name="Ma J."/>
        </authorList>
    </citation>
    <scope>NUCLEOTIDE SEQUENCE [LARGE SCALE GENOMIC DNA]</scope>
    <source>
        <strain evidence="2 3">DT72</strain>
    </source>
</reference>
<gene>
    <name evidence="2" type="ORF">ACFQJ6_17560</name>
</gene>
<keyword evidence="3" id="KW-1185">Reference proteome</keyword>
<name>A0ABD5WPI4_9EURY</name>
<comment type="caution">
    <text evidence="2">The sequence shown here is derived from an EMBL/GenBank/DDBJ whole genome shotgun (WGS) entry which is preliminary data.</text>
</comment>
<evidence type="ECO:0000256" key="1">
    <source>
        <dbReference type="SAM" id="Phobius"/>
    </source>
</evidence>
<keyword evidence="1" id="KW-0472">Membrane</keyword>
<evidence type="ECO:0000313" key="2">
    <source>
        <dbReference type="EMBL" id="MFC7081635.1"/>
    </source>
</evidence>
<dbReference type="EMBL" id="JBHSZH010000005">
    <property type="protein sequence ID" value="MFC7081635.1"/>
    <property type="molecule type" value="Genomic_DNA"/>
</dbReference>
<dbReference type="AlphaFoldDB" id="A0ABD5WPI4"/>
<protein>
    <submittedName>
        <fullName evidence="2">Uncharacterized protein</fullName>
    </submittedName>
</protein>
<organism evidence="2 3">
    <name type="scientific">Halorussus caseinilyticus</name>
    <dbReference type="NCBI Taxonomy" id="3034025"/>
    <lineage>
        <taxon>Archaea</taxon>
        <taxon>Methanobacteriati</taxon>
        <taxon>Methanobacteriota</taxon>
        <taxon>Stenosarchaea group</taxon>
        <taxon>Halobacteria</taxon>
        <taxon>Halobacteriales</taxon>
        <taxon>Haladaptataceae</taxon>
        <taxon>Halorussus</taxon>
    </lineage>
</organism>
<accession>A0ABD5WPI4</accession>
<keyword evidence="1" id="KW-0812">Transmembrane</keyword>
<dbReference type="GeneID" id="79305055"/>
<feature type="transmembrane region" description="Helical" evidence="1">
    <location>
        <begin position="44"/>
        <end position="65"/>
    </location>
</feature>
<proteinExistence type="predicted"/>
<feature type="transmembrane region" description="Helical" evidence="1">
    <location>
        <begin position="21"/>
        <end position="38"/>
    </location>
</feature>
<keyword evidence="1" id="KW-1133">Transmembrane helix</keyword>
<dbReference type="Proteomes" id="UP001596407">
    <property type="component" value="Unassembled WGS sequence"/>
</dbReference>
<sequence length="70" mass="7350">MADSDELPTGLDRLGKRLDRITYLLVALLVLQVVHVFGGNLVHLSLVALLALAAAFVLLVALGLARSVSG</sequence>
<evidence type="ECO:0000313" key="3">
    <source>
        <dbReference type="Proteomes" id="UP001596407"/>
    </source>
</evidence>